<evidence type="ECO:0000259" key="1">
    <source>
        <dbReference type="PROSITE" id="PS50181"/>
    </source>
</evidence>
<evidence type="ECO:0000313" key="3">
    <source>
        <dbReference type="Proteomes" id="UP000799428"/>
    </source>
</evidence>
<reference evidence="2" key="1">
    <citation type="journal article" date="2020" name="Stud. Mycol.">
        <title>101 Dothideomycetes genomes: a test case for predicting lifestyles and emergence of pathogens.</title>
        <authorList>
            <person name="Haridas S."/>
            <person name="Albert R."/>
            <person name="Binder M."/>
            <person name="Bloem J."/>
            <person name="Labutti K."/>
            <person name="Salamov A."/>
            <person name="Andreopoulos B."/>
            <person name="Baker S."/>
            <person name="Barry K."/>
            <person name="Bills G."/>
            <person name="Bluhm B."/>
            <person name="Cannon C."/>
            <person name="Castanera R."/>
            <person name="Culley D."/>
            <person name="Daum C."/>
            <person name="Ezra D."/>
            <person name="Gonzalez J."/>
            <person name="Henrissat B."/>
            <person name="Kuo A."/>
            <person name="Liang C."/>
            <person name="Lipzen A."/>
            <person name="Lutzoni F."/>
            <person name="Magnuson J."/>
            <person name="Mondo S."/>
            <person name="Nolan M."/>
            <person name="Ohm R."/>
            <person name="Pangilinan J."/>
            <person name="Park H.-J."/>
            <person name="Ramirez L."/>
            <person name="Alfaro M."/>
            <person name="Sun H."/>
            <person name="Tritt A."/>
            <person name="Yoshinaga Y."/>
            <person name="Zwiers L.-H."/>
            <person name="Turgeon B."/>
            <person name="Goodwin S."/>
            <person name="Spatafora J."/>
            <person name="Crous P."/>
            <person name="Grigoriev I."/>
        </authorList>
    </citation>
    <scope>NUCLEOTIDE SEQUENCE</scope>
    <source>
        <strain evidence="2">CBS 279.74</strain>
    </source>
</reference>
<keyword evidence="3" id="KW-1185">Reference proteome</keyword>
<accession>A0A6G1KD24</accession>
<dbReference type="AlphaFoldDB" id="A0A6G1KD24"/>
<evidence type="ECO:0000313" key="2">
    <source>
        <dbReference type="EMBL" id="KAF2710749.1"/>
    </source>
</evidence>
<feature type="non-terminal residue" evidence="2">
    <location>
        <position position="1"/>
    </location>
</feature>
<sequence>PIDSLPDELWLRIVEYIDDHDRCFTWFIVRRASQRFRRIAEDVFANRVIRKNSSISFTGEYARNIFKEMWSFNDCYGFVGFGNYSPYPARFKLEHAPAILFKPAYFDPPTTKDRLIAKVQDEPADYERKIGPTVGNAHIVLAPRNRKKLINGSHFVRLNNQLKIMKIPSLVVNTTLQELSFDWRLLCQRFFHDELMLR</sequence>
<protein>
    <recommendedName>
        <fullName evidence="1">F-box domain-containing protein</fullName>
    </recommendedName>
</protein>
<dbReference type="InterPro" id="IPR001810">
    <property type="entry name" value="F-box_dom"/>
</dbReference>
<feature type="non-terminal residue" evidence="2">
    <location>
        <position position="198"/>
    </location>
</feature>
<dbReference type="Gene3D" id="1.20.1280.50">
    <property type="match status" value="1"/>
</dbReference>
<dbReference type="InterPro" id="IPR036047">
    <property type="entry name" value="F-box-like_dom_sf"/>
</dbReference>
<dbReference type="PROSITE" id="PS50181">
    <property type="entry name" value="FBOX"/>
    <property type="match status" value="1"/>
</dbReference>
<dbReference type="OrthoDB" id="3794788at2759"/>
<dbReference type="SUPFAM" id="SSF81383">
    <property type="entry name" value="F-box domain"/>
    <property type="match status" value="1"/>
</dbReference>
<proteinExistence type="predicted"/>
<name>A0A6G1KD24_9PLEO</name>
<feature type="domain" description="F-box" evidence="1">
    <location>
        <begin position="1"/>
        <end position="52"/>
    </location>
</feature>
<dbReference type="CDD" id="cd09917">
    <property type="entry name" value="F-box_SF"/>
    <property type="match status" value="1"/>
</dbReference>
<organism evidence="2 3">
    <name type="scientific">Pleomassaria siparia CBS 279.74</name>
    <dbReference type="NCBI Taxonomy" id="1314801"/>
    <lineage>
        <taxon>Eukaryota</taxon>
        <taxon>Fungi</taxon>
        <taxon>Dikarya</taxon>
        <taxon>Ascomycota</taxon>
        <taxon>Pezizomycotina</taxon>
        <taxon>Dothideomycetes</taxon>
        <taxon>Pleosporomycetidae</taxon>
        <taxon>Pleosporales</taxon>
        <taxon>Pleomassariaceae</taxon>
        <taxon>Pleomassaria</taxon>
    </lineage>
</organism>
<dbReference type="Proteomes" id="UP000799428">
    <property type="component" value="Unassembled WGS sequence"/>
</dbReference>
<dbReference type="EMBL" id="MU005768">
    <property type="protein sequence ID" value="KAF2710749.1"/>
    <property type="molecule type" value="Genomic_DNA"/>
</dbReference>
<gene>
    <name evidence="2" type="ORF">K504DRAFT_335148</name>
</gene>